<gene>
    <name evidence="1" type="ORF">FIBSPDRAFT_884180</name>
</gene>
<protein>
    <submittedName>
        <fullName evidence="1">Uncharacterized protein</fullName>
    </submittedName>
</protein>
<sequence>MCLELSSLGVIVAFSASVFGDGLSKFPKSLTAITQLSAVLYIVTHPDEILASQVHESGPANHWLVRHHAADFRYPSDILTQIARTEPIMQQLLWLSTSTGFLLW</sequence>
<dbReference type="EMBL" id="KV417494">
    <property type="protein sequence ID" value="KZP30250.1"/>
    <property type="molecule type" value="Genomic_DNA"/>
</dbReference>
<proteinExistence type="predicted"/>
<accession>A0A166T6N7</accession>
<evidence type="ECO:0000313" key="1">
    <source>
        <dbReference type="EMBL" id="KZP30250.1"/>
    </source>
</evidence>
<organism evidence="1 2">
    <name type="scientific">Athelia psychrophila</name>
    <dbReference type="NCBI Taxonomy" id="1759441"/>
    <lineage>
        <taxon>Eukaryota</taxon>
        <taxon>Fungi</taxon>
        <taxon>Dikarya</taxon>
        <taxon>Basidiomycota</taxon>
        <taxon>Agaricomycotina</taxon>
        <taxon>Agaricomycetes</taxon>
        <taxon>Agaricomycetidae</taxon>
        <taxon>Atheliales</taxon>
        <taxon>Atheliaceae</taxon>
        <taxon>Athelia</taxon>
    </lineage>
</organism>
<evidence type="ECO:0000313" key="2">
    <source>
        <dbReference type="Proteomes" id="UP000076532"/>
    </source>
</evidence>
<dbReference type="Proteomes" id="UP000076532">
    <property type="component" value="Unassembled WGS sequence"/>
</dbReference>
<name>A0A166T6N7_9AGAM</name>
<reference evidence="1 2" key="1">
    <citation type="journal article" date="2016" name="Mol. Biol. Evol.">
        <title>Comparative Genomics of Early-Diverging Mushroom-Forming Fungi Provides Insights into the Origins of Lignocellulose Decay Capabilities.</title>
        <authorList>
            <person name="Nagy L.G."/>
            <person name="Riley R."/>
            <person name="Tritt A."/>
            <person name="Adam C."/>
            <person name="Daum C."/>
            <person name="Floudas D."/>
            <person name="Sun H."/>
            <person name="Yadav J.S."/>
            <person name="Pangilinan J."/>
            <person name="Larsson K.H."/>
            <person name="Matsuura K."/>
            <person name="Barry K."/>
            <person name="Labutti K."/>
            <person name="Kuo R."/>
            <person name="Ohm R.A."/>
            <person name="Bhattacharya S.S."/>
            <person name="Shirouzu T."/>
            <person name="Yoshinaga Y."/>
            <person name="Martin F.M."/>
            <person name="Grigoriev I.V."/>
            <person name="Hibbett D.S."/>
        </authorList>
    </citation>
    <scope>NUCLEOTIDE SEQUENCE [LARGE SCALE GENOMIC DNA]</scope>
    <source>
        <strain evidence="1 2">CBS 109695</strain>
    </source>
</reference>
<keyword evidence="2" id="KW-1185">Reference proteome</keyword>
<dbReference type="AlphaFoldDB" id="A0A166T6N7"/>